<dbReference type="SFLD" id="SFLDS00003">
    <property type="entry name" value="Haloacid_Dehalogenase"/>
    <property type="match status" value="1"/>
</dbReference>
<dbReference type="InterPro" id="IPR006068">
    <property type="entry name" value="ATPase_P-typ_cation-transptr_C"/>
</dbReference>
<dbReference type="InterPro" id="IPR018303">
    <property type="entry name" value="ATPase_P-typ_P_site"/>
</dbReference>
<dbReference type="Gene3D" id="1.20.1110.10">
    <property type="entry name" value="Calcium-transporting ATPase, transmembrane domain"/>
    <property type="match status" value="1"/>
</dbReference>
<dbReference type="InterPro" id="IPR023214">
    <property type="entry name" value="HAD_sf"/>
</dbReference>
<accession>A0ABT0TZ33</accession>
<sequence length="871" mass="93981">MNTRRPEQVLRAWHAIKQDEVCALLEASEHGLGRTEAARRLAKFGPNHLPQKPPTPIWEIGLRQFRSPLIYILALAAVVSAFLGDVKDAGFIAAVLVLNAVIGSYQEWRAEQSSHALKKLLQIRASVHRDGEVREVPAEEVVPGDVVWLESGNRVPADIRLLTAHGLESDESLLTGESLPVSKDANWQGEESTAVADRLNMIYAGSIVTRGRAKGLVVATGTATSVGQLALDVLAESGGRPPLLVRIERFTRVIAVAVLSAAALIGTLGVAIGGYTVTEMFMFAVALAVSAIPEGLPVAMTVALAIATTRMAKRGLIVRRLTAVEGLGSCTMIATDKTGTLTCNELTIREVRLPGGQTFHVTGEGFVPLGEVLQNNRPIEPGSCPLLQWLTRAGVLCNESDLHPNNGEWTWHGDAVDVALLSFAHKLGWNRESTLDSYPQVNQIPFEPEHQFAASFHRVDQNVSVFIKGAPERVLAMCSESSEGAFSQSALESTATQMAAKGYRVLGLADQQLDQPLTSADVPTVPAELRFLGFVGMIDPLRPGVIDAVRSCNEAGVSVSMITGDHRVTALAIARDLKLAEDDSQVMIGSELHEKSPEELSEIVGRIRVFARIAPRQKLEIVDAARKAGHFVAVTGDGVNDAPALRASNIGVAMGRSGTDVAREAGELVISDDNFATIVAGIEEGRVAYDNIRKVIYLLISTGAAELVLMAMAVATGTPYLPLLPVQILWLNLVTNGIQDVALAFEPNEGGVLQRQPRPPKERIFNQLMIERTLIAAFVMGVIGFLTFRWFLPEEATEGQVSSARNALLLLMVLFENIHIGNCRSETKSAFRMSPLRSPILLIGAITAFCIHLVAMHTFLALQSWGPNRSL</sequence>
<feature type="transmembrane region" description="Helical" evidence="9">
    <location>
        <begin position="281"/>
        <end position="307"/>
    </location>
</feature>
<keyword evidence="5" id="KW-0067">ATP-binding</keyword>
<organism evidence="11 12">
    <name type="scientific">Aporhodopirellula aestuarii</name>
    <dbReference type="NCBI Taxonomy" id="2950107"/>
    <lineage>
        <taxon>Bacteria</taxon>
        <taxon>Pseudomonadati</taxon>
        <taxon>Planctomycetota</taxon>
        <taxon>Planctomycetia</taxon>
        <taxon>Pirellulales</taxon>
        <taxon>Pirellulaceae</taxon>
        <taxon>Aporhodopirellula</taxon>
    </lineage>
</organism>
<dbReference type="Gene3D" id="3.40.50.1000">
    <property type="entry name" value="HAD superfamily/HAD-like"/>
    <property type="match status" value="1"/>
</dbReference>
<feature type="transmembrane region" description="Helical" evidence="9">
    <location>
        <begin position="773"/>
        <end position="792"/>
    </location>
</feature>
<dbReference type="InterPro" id="IPR008250">
    <property type="entry name" value="ATPase_P-typ_transduc_dom_A_sf"/>
</dbReference>
<reference evidence="11 12" key="1">
    <citation type="journal article" date="2022" name="Syst. Appl. Microbiol.">
        <title>Rhodopirellula aestuarii sp. nov., a novel member of the genus Rhodopirellula isolated from brackish sediments collected in the Tagus River estuary, Portugal.</title>
        <authorList>
            <person name="Vitorino I.R."/>
            <person name="Klimek D."/>
            <person name="Calusinska M."/>
            <person name="Lobo-da-Cunha A."/>
            <person name="Vasconcelos V."/>
            <person name="Lage O.M."/>
        </authorList>
    </citation>
    <scope>NUCLEOTIDE SEQUENCE [LARGE SCALE GENOMIC DNA]</scope>
    <source>
        <strain evidence="11 12">ICT_H3.1</strain>
    </source>
</reference>
<dbReference type="InterPro" id="IPR050510">
    <property type="entry name" value="Cation_transp_ATPase_P-type"/>
</dbReference>
<dbReference type="Proteomes" id="UP001202961">
    <property type="component" value="Unassembled WGS sequence"/>
</dbReference>
<feature type="domain" description="Cation-transporting P-type ATPase N-terminal" evidence="10">
    <location>
        <begin position="12"/>
        <end position="85"/>
    </location>
</feature>
<dbReference type="SUPFAM" id="SSF81653">
    <property type="entry name" value="Calcium ATPase, transduction domain A"/>
    <property type="match status" value="1"/>
</dbReference>
<dbReference type="InterPro" id="IPR059000">
    <property type="entry name" value="ATPase_P-type_domA"/>
</dbReference>
<dbReference type="InterPro" id="IPR001757">
    <property type="entry name" value="P_typ_ATPase"/>
</dbReference>
<dbReference type="InterPro" id="IPR004014">
    <property type="entry name" value="ATPase_P-typ_cation-transptr_N"/>
</dbReference>
<evidence type="ECO:0000313" key="12">
    <source>
        <dbReference type="Proteomes" id="UP001202961"/>
    </source>
</evidence>
<evidence type="ECO:0000256" key="6">
    <source>
        <dbReference type="ARBA" id="ARBA00022967"/>
    </source>
</evidence>
<dbReference type="SMART" id="SM00831">
    <property type="entry name" value="Cation_ATPase_N"/>
    <property type="match status" value="1"/>
</dbReference>
<evidence type="ECO:0000256" key="9">
    <source>
        <dbReference type="SAM" id="Phobius"/>
    </source>
</evidence>
<keyword evidence="6" id="KW-1278">Translocase</keyword>
<evidence type="ECO:0000256" key="5">
    <source>
        <dbReference type="ARBA" id="ARBA00022840"/>
    </source>
</evidence>
<evidence type="ECO:0000256" key="4">
    <source>
        <dbReference type="ARBA" id="ARBA00022741"/>
    </source>
</evidence>
<feature type="transmembrane region" description="Helical" evidence="9">
    <location>
        <begin position="90"/>
        <end position="108"/>
    </location>
</feature>
<dbReference type="PRINTS" id="PR00120">
    <property type="entry name" value="HATPASE"/>
</dbReference>
<evidence type="ECO:0000313" key="11">
    <source>
        <dbReference type="EMBL" id="MCM2369846.1"/>
    </source>
</evidence>
<dbReference type="Pfam" id="PF13246">
    <property type="entry name" value="Cation_ATPase"/>
    <property type="match status" value="1"/>
</dbReference>
<dbReference type="Gene3D" id="2.70.150.10">
    <property type="entry name" value="Calcium-transporting ATPase, cytoplasmic transduction domain A"/>
    <property type="match status" value="1"/>
</dbReference>
<proteinExistence type="inferred from homology"/>
<keyword evidence="7 9" id="KW-1133">Transmembrane helix</keyword>
<keyword evidence="8 9" id="KW-0472">Membrane</keyword>
<keyword evidence="3 9" id="KW-0812">Transmembrane</keyword>
<comment type="similarity">
    <text evidence="2">Belongs to the cation transport ATPase (P-type) (TC 3.A.3) family. Type IIA subfamily.</text>
</comment>
<dbReference type="Pfam" id="PF00122">
    <property type="entry name" value="E1-E2_ATPase"/>
    <property type="match status" value="1"/>
</dbReference>
<dbReference type="SUPFAM" id="SSF81665">
    <property type="entry name" value="Calcium ATPase, transmembrane domain M"/>
    <property type="match status" value="1"/>
</dbReference>
<keyword evidence="12" id="KW-1185">Reference proteome</keyword>
<comment type="caution">
    <text evidence="11">The sequence shown here is derived from an EMBL/GenBank/DDBJ whole genome shotgun (WGS) entry which is preliminary data.</text>
</comment>
<feature type="transmembrane region" description="Helical" evidence="9">
    <location>
        <begin position="840"/>
        <end position="862"/>
    </location>
</feature>
<dbReference type="PANTHER" id="PTHR43294">
    <property type="entry name" value="SODIUM/POTASSIUM-TRANSPORTING ATPASE SUBUNIT ALPHA"/>
    <property type="match status" value="1"/>
</dbReference>
<feature type="transmembrane region" description="Helical" evidence="9">
    <location>
        <begin position="68"/>
        <end position="84"/>
    </location>
</feature>
<dbReference type="NCBIfam" id="TIGR01494">
    <property type="entry name" value="ATPase_P-type"/>
    <property type="match status" value="2"/>
</dbReference>
<dbReference type="SFLD" id="SFLDF00027">
    <property type="entry name" value="p-type_atpase"/>
    <property type="match status" value="1"/>
</dbReference>
<evidence type="ECO:0000256" key="1">
    <source>
        <dbReference type="ARBA" id="ARBA00004141"/>
    </source>
</evidence>
<dbReference type="PROSITE" id="PS00154">
    <property type="entry name" value="ATPASE_E1_E2"/>
    <property type="match status" value="1"/>
</dbReference>
<dbReference type="SUPFAM" id="SSF81660">
    <property type="entry name" value="Metal cation-transporting ATPase, ATP-binding domain N"/>
    <property type="match status" value="1"/>
</dbReference>
<dbReference type="EMBL" id="JAMQBK010000014">
    <property type="protein sequence ID" value="MCM2369846.1"/>
    <property type="molecule type" value="Genomic_DNA"/>
</dbReference>
<evidence type="ECO:0000259" key="10">
    <source>
        <dbReference type="SMART" id="SM00831"/>
    </source>
</evidence>
<dbReference type="Pfam" id="PF00689">
    <property type="entry name" value="Cation_ATPase_C"/>
    <property type="match status" value="1"/>
</dbReference>
<keyword evidence="4" id="KW-0547">Nucleotide-binding</keyword>
<evidence type="ECO:0000256" key="7">
    <source>
        <dbReference type="ARBA" id="ARBA00022989"/>
    </source>
</evidence>
<dbReference type="PANTHER" id="PTHR43294:SF20">
    <property type="entry name" value="P-TYPE ATPASE"/>
    <property type="match status" value="1"/>
</dbReference>
<dbReference type="RefSeq" id="WP_250927516.1">
    <property type="nucleotide sequence ID" value="NZ_JAMQBK010000014.1"/>
</dbReference>
<dbReference type="SFLD" id="SFLDG00002">
    <property type="entry name" value="C1.7:_P-type_atpase_like"/>
    <property type="match status" value="1"/>
</dbReference>
<dbReference type="InterPro" id="IPR023299">
    <property type="entry name" value="ATPase_P-typ_cyto_dom_N"/>
</dbReference>
<feature type="transmembrane region" description="Helical" evidence="9">
    <location>
        <begin position="253"/>
        <end position="275"/>
    </location>
</feature>
<dbReference type="InterPro" id="IPR023298">
    <property type="entry name" value="ATPase_P-typ_TM_dom_sf"/>
</dbReference>
<dbReference type="SUPFAM" id="SSF56784">
    <property type="entry name" value="HAD-like"/>
    <property type="match status" value="1"/>
</dbReference>
<feature type="transmembrane region" description="Helical" evidence="9">
    <location>
        <begin position="695"/>
        <end position="715"/>
    </location>
</feature>
<evidence type="ECO:0000256" key="3">
    <source>
        <dbReference type="ARBA" id="ARBA00022692"/>
    </source>
</evidence>
<dbReference type="Gene3D" id="3.40.1110.10">
    <property type="entry name" value="Calcium-transporting ATPase, cytoplasmic domain N"/>
    <property type="match status" value="1"/>
</dbReference>
<comment type="subcellular location">
    <subcellularLocation>
        <location evidence="1">Membrane</location>
        <topology evidence="1">Multi-pass membrane protein</topology>
    </subcellularLocation>
</comment>
<evidence type="ECO:0000256" key="8">
    <source>
        <dbReference type="ARBA" id="ARBA00023136"/>
    </source>
</evidence>
<protein>
    <submittedName>
        <fullName evidence="11">HAD-IC family P-type ATPase</fullName>
    </submittedName>
</protein>
<name>A0ABT0TZ33_9BACT</name>
<evidence type="ECO:0000256" key="2">
    <source>
        <dbReference type="ARBA" id="ARBA00005675"/>
    </source>
</evidence>
<dbReference type="InterPro" id="IPR044492">
    <property type="entry name" value="P_typ_ATPase_HD_dom"/>
</dbReference>
<gene>
    <name evidence="11" type="ORF">NB063_04340</name>
</gene>
<dbReference type="Pfam" id="PF00690">
    <property type="entry name" value="Cation_ATPase_N"/>
    <property type="match status" value="1"/>
</dbReference>
<dbReference type="PRINTS" id="PR00119">
    <property type="entry name" value="CATATPASE"/>
</dbReference>
<dbReference type="InterPro" id="IPR036412">
    <property type="entry name" value="HAD-like_sf"/>
</dbReference>